<feature type="transmembrane region" description="Helical" evidence="1">
    <location>
        <begin position="138"/>
        <end position="159"/>
    </location>
</feature>
<organism evidence="2">
    <name type="scientific">uncultured marine group II/III euryarchaeote KM3_31_G10</name>
    <dbReference type="NCBI Taxonomy" id="1456433"/>
    <lineage>
        <taxon>Archaea</taxon>
        <taxon>Methanobacteriati</taxon>
        <taxon>Methanobacteriota</taxon>
        <taxon>environmental samples</taxon>
    </lineage>
</organism>
<sequence length="200" mass="21135">MAISTIIVTLLSLVGVLFGLATRLDSVKPHFNSLGLSSVSEMPAGVRMLLGTLTSIAGGVLVSIWVWVIQRQTTVGVTDLCAPESGCAVALSDSAHNIIPFTNLGYGIFFILWFSIIGFLALSLYLDPKLSGGGRFLAIGRLMSLGGTVIAVVMLVSQLALIEGGPVICLLCLILVASNAITFALFHKMDEDWSSNSFES</sequence>
<feature type="transmembrane region" description="Helical" evidence="1">
    <location>
        <begin position="6"/>
        <end position="24"/>
    </location>
</feature>
<reference evidence="2" key="1">
    <citation type="journal article" date="2014" name="Genome Biol. Evol.">
        <title>Pangenome evidence for extensive interdomain horizontal transfer affecting lineage core and shell genes in uncultured planktonic thaumarchaeota and euryarchaeota.</title>
        <authorList>
            <person name="Deschamps P."/>
            <person name="Zivanovic Y."/>
            <person name="Moreira D."/>
            <person name="Rodriguez-Valera F."/>
            <person name="Lopez-Garcia P."/>
        </authorList>
    </citation>
    <scope>NUCLEOTIDE SEQUENCE</scope>
</reference>
<feature type="transmembrane region" description="Helical" evidence="1">
    <location>
        <begin position="104"/>
        <end position="126"/>
    </location>
</feature>
<protein>
    <recommendedName>
        <fullName evidence="3">Vitamin K epoxide reductase domain-containing protein</fullName>
    </recommendedName>
</protein>
<keyword evidence="1" id="KW-1133">Transmembrane helix</keyword>
<feature type="transmembrane region" description="Helical" evidence="1">
    <location>
        <begin position="45"/>
        <end position="68"/>
    </location>
</feature>
<accession>A0A075H440</accession>
<dbReference type="AlphaFoldDB" id="A0A075H440"/>
<name>A0A075H440_9EURY</name>
<dbReference type="Gene3D" id="1.20.1440.130">
    <property type="entry name" value="VKOR domain"/>
    <property type="match status" value="1"/>
</dbReference>
<evidence type="ECO:0000313" key="2">
    <source>
        <dbReference type="EMBL" id="AIF08708.1"/>
    </source>
</evidence>
<dbReference type="EMBL" id="KF900839">
    <property type="protein sequence ID" value="AIF08708.1"/>
    <property type="molecule type" value="Genomic_DNA"/>
</dbReference>
<keyword evidence="1" id="KW-0472">Membrane</keyword>
<evidence type="ECO:0000256" key="1">
    <source>
        <dbReference type="SAM" id="Phobius"/>
    </source>
</evidence>
<feature type="transmembrane region" description="Helical" evidence="1">
    <location>
        <begin position="165"/>
        <end position="186"/>
    </location>
</feature>
<proteinExistence type="predicted"/>
<evidence type="ECO:0008006" key="3">
    <source>
        <dbReference type="Google" id="ProtNLM"/>
    </source>
</evidence>
<keyword evidence="1" id="KW-0812">Transmembrane</keyword>
<dbReference type="InterPro" id="IPR038354">
    <property type="entry name" value="VKOR_sf"/>
</dbReference>